<comment type="caution">
    <text evidence="1">The sequence shown here is derived from an EMBL/GenBank/DDBJ whole genome shotgun (WGS) entry which is preliminary data.</text>
</comment>
<evidence type="ECO:0000313" key="2">
    <source>
        <dbReference type="Proteomes" id="UP001055172"/>
    </source>
</evidence>
<dbReference type="EMBL" id="BPPX01000016">
    <property type="protein sequence ID" value="GJC84947.1"/>
    <property type="molecule type" value="Genomic_DNA"/>
</dbReference>
<protein>
    <submittedName>
        <fullName evidence="1">Uncharacterized protein</fullName>
    </submittedName>
</protein>
<keyword evidence="2" id="KW-1185">Reference proteome</keyword>
<sequence length="109" mass="12062">MPRSGTMADEKVVYYTALGTVLRSTSTSMPDDGMEVTLHGAECASEPEWFRNQPKTMSFRHVDGFAQLAESLTIVRGFGPGHRAAAWPSLAENSLPLHQYLPPRLRTDL</sequence>
<reference evidence="1 2" key="1">
    <citation type="submission" date="2021-07" db="EMBL/GenBank/DDBJ databases">
        <title>Genome data of Colletotrichum spaethianum.</title>
        <authorList>
            <person name="Utami Y.D."/>
            <person name="Hiruma K."/>
        </authorList>
    </citation>
    <scope>NUCLEOTIDE SEQUENCE [LARGE SCALE GENOMIC DNA]</scope>
    <source>
        <strain evidence="1 2">MAFF 242679</strain>
    </source>
</reference>
<dbReference type="AlphaFoldDB" id="A0AA37GR14"/>
<gene>
    <name evidence="1" type="ORF">ColLi_07785</name>
</gene>
<proteinExistence type="predicted"/>
<dbReference type="Proteomes" id="UP001055172">
    <property type="component" value="Unassembled WGS sequence"/>
</dbReference>
<name>A0AA37GR14_9PEZI</name>
<organism evidence="1 2">
    <name type="scientific">Colletotrichum liriopes</name>
    <dbReference type="NCBI Taxonomy" id="708192"/>
    <lineage>
        <taxon>Eukaryota</taxon>
        <taxon>Fungi</taxon>
        <taxon>Dikarya</taxon>
        <taxon>Ascomycota</taxon>
        <taxon>Pezizomycotina</taxon>
        <taxon>Sordariomycetes</taxon>
        <taxon>Hypocreomycetidae</taxon>
        <taxon>Glomerellales</taxon>
        <taxon>Glomerellaceae</taxon>
        <taxon>Colletotrichum</taxon>
        <taxon>Colletotrichum spaethianum species complex</taxon>
    </lineage>
</organism>
<evidence type="ECO:0000313" key="1">
    <source>
        <dbReference type="EMBL" id="GJC84947.1"/>
    </source>
</evidence>
<accession>A0AA37GR14</accession>